<feature type="transmembrane region" description="Helical" evidence="1">
    <location>
        <begin position="78"/>
        <end position="103"/>
    </location>
</feature>
<gene>
    <name evidence="2" type="ORF">BDV26DRAFT_281133</name>
</gene>
<feature type="transmembrane region" description="Helical" evidence="1">
    <location>
        <begin position="258"/>
        <end position="280"/>
    </location>
</feature>
<dbReference type="Proteomes" id="UP000326198">
    <property type="component" value="Unassembled WGS sequence"/>
</dbReference>
<dbReference type="OrthoDB" id="4500131at2759"/>
<feature type="transmembrane region" description="Helical" evidence="1">
    <location>
        <begin position="36"/>
        <end position="58"/>
    </location>
</feature>
<proteinExistence type="predicted"/>
<sequence length="310" mass="34902">MEPLYSAGCKQVSATALDPVYLNCLTVTKSASRSGFLTSTILILCALLYRYIITPSLLSKLYGSSYTHLQPSQQKKFLLHHVGLVMKLLSLIFMLFPTFWVFIRGHYWTDPFYHTSQITLGDVAFLSITMVSSLFIFQLLCEEETKLVHILHHICATLATQGLPIWGASTPVDQLSLFPSYTKVAELCLLWVLFSGVYSVLTTSNNILRRCLASSGGALLHRLYFFTFYSTSVITMSEALAILYPICLGSSRSDLSLKITVILLQILFTGTKVLTTLPFYTMGREQKMQYQEHQRKARLSATCPSKRESQ</sequence>
<feature type="transmembrane region" description="Helical" evidence="1">
    <location>
        <begin position="223"/>
        <end position="246"/>
    </location>
</feature>
<keyword evidence="1" id="KW-0472">Membrane</keyword>
<organism evidence="2 3">
    <name type="scientific">Aspergillus bertholletiae</name>
    <dbReference type="NCBI Taxonomy" id="1226010"/>
    <lineage>
        <taxon>Eukaryota</taxon>
        <taxon>Fungi</taxon>
        <taxon>Dikarya</taxon>
        <taxon>Ascomycota</taxon>
        <taxon>Pezizomycotina</taxon>
        <taxon>Eurotiomycetes</taxon>
        <taxon>Eurotiomycetidae</taxon>
        <taxon>Eurotiales</taxon>
        <taxon>Aspergillaceae</taxon>
        <taxon>Aspergillus</taxon>
        <taxon>Aspergillus subgen. Circumdati</taxon>
    </lineage>
</organism>
<dbReference type="AlphaFoldDB" id="A0A5N7B9B5"/>
<protein>
    <recommendedName>
        <fullName evidence="4">TLC domain-containing protein</fullName>
    </recommendedName>
</protein>
<evidence type="ECO:0000256" key="1">
    <source>
        <dbReference type="SAM" id="Phobius"/>
    </source>
</evidence>
<feature type="transmembrane region" description="Helical" evidence="1">
    <location>
        <begin position="123"/>
        <end position="140"/>
    </location>
</feature>
<accession>A0A5N7B9B5</accession>
<keyword evidence="3" id="KW-1185">Reference proteome</keyword>
<keyword evidence="1" id="KW-1133">Transmembrane helix</keyword>
<evidence type="ECO:0008006" key="4">
    <source>
        <dbReference type="Google" id="ProtNLM"/>
    </source>
</evidence>
<dbReference type="EMBL" id="ML736209">
    <property type="protein sequence ID" value="KAE8378339.1"/>
    <property type="molecule type" value="Genomic_DNA"/>
</dbReference>
<feature type="transmembrane region" description="Helical" evidence="1">
    <location>
        <begin position="147"/>
        <end position="168"/>
    </location>
</feature>
<evidence type="ECO:0000313" key="3">
    <source>
        <dbReference type="Proteomes" id="UP000326198"/>
    </source>
</evidence>
<keyword evidence="1" id="KW-0812">Transmembrane</keyword>
<feature type="transmembrane region" description="Helical" evidence="1">
    <location>
        <begin position="180"/>
        <end position="202"/>
    </location>
</feature>
<name>A0A5N7B9B5_9EURO</name>
<reference evidence="2 3" key="1">
    <citation type="submission" date="2019-04" db="EMBL/GenBank/DDBJ databases">
        <title>Friends and foes A comparative genomics studyof 23 Aspergillus species from section Flavi.</title>
        <authorList>
            <consortium name="DOE Joint Genome Institute"/>
            <person name="Kjaerbolling I."/>
            <person name="Vesth T."/>
            <person name="Frisvad J.C."/>
            <person name="Nybo J.L."/>
            <person name="Theobald S."/>
            <person name="Kildgaard S."/>
            <person name="Isbrandt T."/>
            <person name="Kuo A."/>
            <person name="Sato A."/>
            <person name="Lyhne E.K."/>
            <person name="Kogle M.E."/>
            <person name="Wiebenga A."/>
            <person name="Kun R.S."/>
            <person name="Lubbers R.J."/>
            <person name="Makela M.R."/>
            <person name="Barry K."/>
            <person name="Chovatia M."/>
            <person name="Clum A."/>
            <person name="Daum C."/>
            <person name="Haridas S."/>
            <person name="He G."/>
            <person name="LaButti K."/>
            <person name="Lipzen A."/>
            <person name="Mondo S."/>
            <person name="Riley R."/>
            <person name="Salamov A."/>
            <person name="Simmons B.A."/>
            <person name="Magnuson J.K."/>
            <person name="Henrissat B."/>
            <person name="Mortensen U.H."/>
            <person name="Larsen T.O."/>
            <person name="Devries R.P."/>
            <person name="Grigoriev I.V."/>
            <person name="Machida M."/>
            <person name="Baker S.E."/>
            <person name="Andersen M.R."/>
        </authorList>
    </citation>
    <scope>NUCLEOTIDE SEQUENCE [LARGE SCALE GENOMIC DNA]</scope>
    <source>
        <strain evidence="2 3">IBT 29228</strain>
    </source>
</reference>
<evidence type="ECO:0000313" key="2">
    <source>
        <dbReference type="EMBL" id="KAE8378339.1"/>
    </source>
</evidence>